<evidence type="ECO:0000313" key="2">
    <source>
        <dbReference type="EMBL" id="UGS35625.1"/>
    </source>
</evidence>
<evidence type="ECO:0000259" key="1">
    <source>
        <dbReference type="Pfam" id="PF01266"/>
    </source>
</evidence>
<dbReference type="SUPFAM" id="SSF51905">
    <property type="entry name" value="FAD/NAD(P)-binding domain"/>
    <property type="match status" value="1"/>
</dbReference>
<dbReference type="Gene3D" id="3.30.9.10">
    <property type="entry name" value="D-Amino Acid Oxidase, subunit A, domain 2"/>
    <property type="match status" value="1"/>
</dbReference>
<accession>A0A9E7BZQ6</accession>
<dbReference type="Proteomes" id="UP001162834">
    <property type="component" value="Chromosome"/>
</dbReference>
<keyword evidence="2" id="KW-0560">Oxidoreductase</keyword>
<dbReference type="EMBL" id="CP087164">
    <property type="protein sequence ID" value="UGS35625.1"/>
    <property type="molecule type" value="Genomic_DNA"/>
</dbReference>
<dbReference type="InterPro" id="IPR006076">
    <property type="entry name" value="FAD-dep_OxRdtase"/>
</dbReference>
<sequence length="471" mass="50780">MSPAVRTPPDVSHWMARIDAAEPIRRRPALTGVVHADVCIVGAGYTGLWAAYALKQAAPDLDVVIVEAEFAGYGASGRNGGAAVAQVSGSREYWARIGGREGVVAFERALRDAVAEMGAAIAREGIDCGFVEHGSLHVARTTLELARQRAAVEADRAWGVGPEHTLLLDAGEVRDRLVVAGALGARLNRRCATLDPGRLVRGLAAAAERSGARIFEGSRVRTIAPGRAATDGGEVRARFVLQATDAYSGGLAHSRRTIVPVHTSMLVTEPLSTELWAELGWQGRESVACEHPFVHLQRTTDGRITIGGDDNRIPYRFGSRPPRDAAATDRVRRTYHEELLRAFPQLQGVRVERSWQGIFGASRDWAPSVWLDRATGLGWAGGYVGEGVAASNLAGRTLSDLVLDRRTDLVSLPWVRPFPRRRWEPEPLRTIGAAGIWAMRAIGERAEGRSGRPSRLVEVGNRIAGFTGNAG</sequence>
<dbReference type="PANTHER" id="PTHR13847:SF285">
    <property type="entry name" value="FAD DEPENDENT OXIDOREDUCTASE DOMAIN-CONTAINING PROTEIN"/>
    <property type="match status" value="1"/>
</dbReference>
<dbReference type="GO" id="GO:0005737">
    <property type="term" value="C:cytoplasm"/>
    <property type="evidence" value="ECO:0007669"/>
    <property type="project" value="TreeGrafter"/>
</dbReference>
<organism evidence="2 3">
    <name type="scientific">Capillimicrobium parvum</name>
    <dbReference type="NCBI Taxonomy" id="2884022"/>
    <lineage>
        <taxon>Bacteria</taxon>
        <taxon>Bacillati</taxon>
        <taxon>Actinomycetota</taxon>
        <taxon>Thermoleophilia</taxon>
        <taxon>Solirubrobacterales</taxon>
        <taxon>Capillimicrobiaceae</taxon>
        <taxon>Capillimicrobium</taxon>
    </lineage>
</organism>
<dbReference type="KEGG" id="sbae:DSM104329_02020"/>
<dbReference type="GO" id="GO:0016491">
    <property type="term" value="F:oxidoreductase activity"/>
    <property type="evidence" value="ECO:0007669"/>
    <property type="project" value="UniProtKB-KW"/>
</dbReference>
<protein>
    <submittedName>
        <fullName evidence="2">Gamma-glutamylputrescine oxidoreductase</fullName>
        <ecNumber evidence="2">1.4.3.-</ecNumber>
    </submittedName>
</protein>
<dbReference type="InterPro" id="IPR036188">
    <property type="entry name" value="FAD/NAD-bd_sf"/>
</dbReference>
<name>A0A9E7BZQ6_9ACTN</name>
<dbReference type="EC" id="1.4.3.-" evidence="2"/>
<proteinExistence type="predicted"/>
<evidence type="ECO:0000313" key="3">
    <source>
        <dbReference type="Proteomes" id="UP001162834"/>
    </source>
</evidence>
<dbReference type="Gene3D" id="3.50.50.60">
    <property type="entry name" value="FAD/NAD(P)-binding domain"/>
    <property type="match status" value="1"/>
</dbReference>
<dbReference type="AlphaFoldDB" id="A0A9E7BZQ6"/>
<gene>
    <name evidence="2" type="primary">puuB_2</name>
    <name evidence="2" type="ORF">DSM104329_02020</name>
</gene>
<feature type="domain" description="FAD dependent oxidoreductase" evidence="1">
    <location>
        <begin position="37"/>
        <end position="401"/>
    </location>
</feature>
<keyword evidence="3" id="KW-1185">Reference proteome</keyword>
<dbReference type="RefSeq" id="WP_259315307.1">
    <property type="nucleotide sequence ID" value="NZ_CP087164.1"/>
</dbReference>
<dbReference type="Pfam" id="PF01266">
    <property type="entry name" value="DAO"/>
    <property type="match status" value="1"/>
</dbReference>
<dbReference type="PANTHER" id="PTHR13847">
    <property type="entry name" value="SARCOSINE DEHYDROGENASE-RELATED"/>
    <property type="match status" value="1"/>
</dbReference>
<reference evidence="2" key="1">
    <citation type="journal article" date="2022" name="Int. J. Syst. Evol. Microbiol.">
        <title>Pseudomonas aegrilactucae sp. nov. and Pseudomonas morbosilactucae sp. nov., pathogens causing bacterial rot of lettuce in Japan.</title>
        <authorList>
            <person name="Sawada H."/>
            <person name="Fujikawa T."/>
            <person name="Satou M."/>
        </authorList>
    </citation>
    <scope>NUCLEOTIDE SEQUENCE</scope>
    <source>
        <strain evidence="2">0166_1</strain>
    </source>
</reference>